<dbReference type="InterPro" id="IPR050617">
    <property type="entry name" value="E3_ligase_FN3/SPRY"/>
</dbReference>
<evidence type="ECO:0000259" key="3">
    <source>
        <dbReference type="PROSITE" id="PS50853"/>
    </source>
</evidence>
<evidence type="ECO:0000313" key="5">
    <source>
        <dbReference type="Proteomes" id="UP001455088"/>
    </source>
</evidence>
<dbReference type="InterPro" id="IPR013783">
    <property type="entry name" value="Ig-like_fold"/>
</dbReference>
<dbReference type="Pfam" id="PF25023">
    <property type="entry name" value="TEN_YD-shell"/>
    <property type="match status" value="1"/>
</dbReference>
<dbReference type="InterPro" id="IPR003961">
    <property type="entry name" value="FN3_dom"/>
</dbReference>
<comment type="caution">
    <text evidence="4">The sequence shown here is derived from an EMBL/GenBank/DDBJ whole genome shotgun (WGS) entry which is preliminary data.</text>
</comment>
<accession>A0ABU9JJD9</accession>
<dbReference type="PANTHER" id="PTHR24099:SF26">
    <property type="entry name" value="E3 UBIQUITIN-PROTEIN LIGASE TRIM36-LIKE ISOFORM X1"/>
    <property type="match status" value="1"/>
</dbReference>
<protein>
    <submittedName>
        <fullName evidence="4">RHS repeat protein</fullName>
    </submittedName>
</protein>
<dbReference type="Proteomes" id="UP001455088">
    <property type="component" value="Unassembled WGS sequence"/>
</dbReference>
<dbReference type="InterPro" id="IPR031325">
    <property type="entry name" value="RHS_repeat"/>
</dbReference>
<dbReference type="PROSITE" id="PS50853">
    <property type="entry name" value="FN3"/>
    <property type="match status" value="1"/>
</dbReference>
<dbReference type="InterPro" id="IPR056823">
    <property type="entry name" value="TEN-like_YD-shell"/>
</dbReference>
<reference evidence="4 5" key="1">
    <citation type="submission" date="2024-04" db="EMBL/GenBank/DDBJ databases">
        <title>Bacterial endophytes with biocontrol capabilities against important plant pathogens.</title>
        <authorList>
            <person name="Alayande K.A."/>
        </authorList>
    </citation>
    <scope>NUCLEOTIDE SEQUENCE [LARGE SCALE GENOMIC DNA]</scope>
    <source>
        <strain evidence="4 5">KV22</strain>
    </source>
</reference>
<evidence type="ECO:0000256" key="2">
    <source>
        <dbReference type="SAM" id="MobiDB-lite"/>
    </source>
</evidence>
<organism evidence="4 5">
    <name type="scientific">Stenotrophomonas bentonitica</name>
    <dbReference type="NCBI Taxonomy" id="1450134"/>
    <lineage>
        <taxon>Bacteria</taxon>
        <taxon>Pseudomonadati</taxon>
        <taxon>Pseudomonadota</taxon>
        <taxon>Gammaproteobacteria</taxon>
        <taxon>Lysobacterales</taxon>
        <taxon>Lysobacteraceae</taxon>
        <taxon>Stenotrophomonas</taxon>
    </lineage>
</organism>
<dbReference type="RefSeq" id="WP_102789059.1">
    <property type="nucleotide sequence ID" value="NZ_JBBYHY010000002.1"/>
</dbReference>
<evidence type="ECO:0000256" key="1">
    <source>
        <dbReference type="ARBA" id="ARBA00022737"/>
    </source>
</evidence>
<dbReference type="Gene3D" id="2.60.40.10">
    <property type="entry name" value="Immunoglobulins"/>
    <property type="match status" value="6"/>
</dbReference>
<keyword evidence="5" id="KW-1185">Reference proteome</keyword>
<keyword evidence="1" id="KW-0677">Repeat</keyword>
<gene>
    <name evidence="4" type="ORF">AAE039_05155</name>
</gene>
<feature type="region of interest" description="Disordered" evidence="2">
    <location>
        <begin position="1873"/>
        <end position="1898"/>
    </location>
</feature>
<proteinExistence type="predicted"/>
<dbReference type="Pfam" id="PF05593">
    <property type="entry name" value="RHS_repeat"/>
    <property type="match status" value="1"/>
</dbReference>
<sequence>MRKPRCTDIFYPYTLPPHRIEDIWSGYSVNLPGQGARSLIALPPAQFKPDNRQASVWTTSALDSITCTPMVAGYEGEGFVLQTTDGITYTFNIGTTRYAGNMGQDVKDGGARPRVEVFLLASRIEDRFGNSVAIAYNSNGHPTSITASDGRAITLQYANNRLASASAHGRSWIYAYNGELLQRIVQPDQAAWEINHLSDMRVSYMTWTEDPGPGCGNVAPLSPKSYSVQMKHPSGAVGTFRFDHQRHYRDGVPSVLCQGEAVSGSAENNSAMVHHLAVPIHFDVLGLTRKTIEGPGLPAPLVWSYEGANGETALWSGVVPPCTACTGGKSVAVVQPDGSVLLEHYGTVYSRDEGKLLGRSTVAANGTKLEQEDLTYVTSAQANSMPFPDRYGSRWGGNDESSVLVRPLAKKVITRDGVTMSWNVSSFDAKARPLQVVRSSSLGDSRTDVTAYYDDTARWLLGQTAKTTNVNTGLVESQTSFNVLGMPQQKHQFGKLVQSLTYHPDGSVASFVDGRGNSTALNNWKRGTPQSIGFADGTSLSASVDDNGWIRAVTNEQGYQTSYDYDAMGRITAKTHGAGDSVAWNPTTQVFERVDAVEHGIASGHWRLTSSTGNHRRFTWFDALWRPVLTRELDATLAETERYQRFTYDHAGRATFQSYPSSSASPTAGEWSEFDALGRPTSISADSELGLLTTVTEYLSGLRVRTTNPRGQKSVTSHQVFDNPNYDAPTRIEHPAGAFTEIARDRFGKVLSIKRRNADSSISLTRSYVYDSFQQLCKSVEPESGATVMTYDPAGNLSWSAAGLTLNSLSDCETSVAQSSGRRVDRSYDSRNRLSRLTFPDGNGSQDWSYTADGKPSQVVTANSGGRQVINTYAYNKRGLIVGETMQQQGVGIWTMGYGYNGNAALASLQYPSGQVIALAPNALGQATQAGPYASGARYYPNGGLRSFTYGNGIVRNMVQNARGMPARAIDTTVLDTTFSYDSNSNVTATVDAVEPAKSRQMQYDALDRLTYAKSSSFGGDGTYRYTYDVLDNIRSAKLGGVKQHNYWYDARNRMTTVNLDDGSAVIGIAYDAQGNLAKKNGDVFIFDYGNRLRDGAGREGYAYDAQGRRVGSYSAALGDILSFYGNDGVLRRQHNKRTGKELEYISLGGSLVAELESLVVLGTPSLSGPATVATGTYTVNWTSVGNASRYELHGSSNGGASWAAVYSGPAASYTVTGASTGARSYRVRACQGSTCGGWSIALVVQVLPIPSSAPALVVPAAGLNGSYTVSWAAVAGATRYDIEERAGSAAWRSIHGASSTSVSLTGRAAGAYAYRGRACNASGCSGWSVEHAMTVIYPSASAPAITAPTNSGTGAYTVSWSTVAGSTRYEPQERLGDGAWTNISATTVESLAVSGKQTGSHGYQVRACNAAGCSPWSNTVTTIVLLPPAAAPAISLPTNNGSGEYQVTWNAVPGSVEYVLEERINGESWIQLQSEAATLYAATGRGNGAYGYRVRACNSSGCSGWSAEKTTTVLRAPVGPILTTPATNNTGAWMVTWPVVSTATSYQLEESVNGAAWKSAQTSAGLSWAITGRGSATYGYRAKACNTSGCSSYSATVSTVVTLPPSSAPSLTLPGSSTNGAYTLSWASVATATSYLIEQQSNGGAWSSVKSTNERSIAFSGKGNGTYGYRVKACNDGGCGTWSPTAATTVLLKPSGTPTLTAPTGTSAAYTVSWTTVATAGTYVLEQNIDGGAWSAQQDTAATSIARDPATSGKYGYRVKACNGSGCGNYSATKVVTVLKPPRGTNVGYAHQRNYYAGPHNSEYSLCTVSWSSSPYADRYELSAPGGLRLLYSGSATSVTSPMYSASYCAPSYIVRACNAAGCSGWSQPYTGTFEQEPHPGGGDPGQPPRNPGEVIP</sequence>
<dbReference type="SUPFAM" id="SSF49265">
    <property type="entry name" value="Fibronectin type III"/>
    <property type="match status" value="5"/>
</dbReference>
<evidence type="ECO:0000313" key="4">
    <source>
        <dbReference type="EMBL" id="MEL3952946.1"/>
    </source>
</evidence>
<name>A0ABU9JJD9_9GAMM</name>
<dbReference type="NCBIfam" id="TIGR01643">
    <property type="entry name" value="YD_repeat_2x"/>
    <property type="match status" value="1"/>
</dbReference>
<dbReference type="SMART" id="SM00060">
    <property type="entry name" value="FN3"/>
    <property type="match status" value="7"/>
</dbReference>
<dbReference type="InterPro" id="IPR036116">
    <property type="entry name" value="FN3_sf"/>
</dbReference>
<dbReference type="EMBL" id="JBBYHY010000002">
    <property type="protein sequence ID" value="MEL3952946.1"/>
    <property type="molecule type" value="Genomic_DNA"/>
</dbReference>
<dbReference type="InterPro" id="IPR006530">
    <property type="entry name" value="YD"/>
</dbReference>
<dbReference type="PANTHER" id="PTHR24099">
    <property type="entry name" value="E3 UBIQUITIN-PROTEIN LIGASE TRIM36-RELATED"/>
    <property type="match status" value="1"/>
</dbReference>
<feature type="domain" description="Fibronectin type-III" evidence="3">
    <location>
        <begin position="1606"/>
        <end position="1696"/>
    </location>
</feature>
<dbReference type="Gene3D" id="2.180.10.10">
    <property type="entry name" value="RHS repeat-associated core"/>
    <property type="match status" value="3"/>
</dbReference>